<evidence type="ECO:0000313" key="1">
    <source>
        <dbReference type="EMBL" id="QDT88581.1"/>
    </source>
</evidence>
<protein>
    <submittedName>
        <fullName evidence="1">Uncharacterized protein</fullName>
    </submittedName>
</protein>
<dbReference type="AlphaFoldDB" id="A0A517V6F0"/>
<dbReference type="EMBL" id="CP036343">
    <property type="protein sequence ID" value="QDT88581.1"/>
    <property type="molecule type" value="Genomic_DNA"/>
</dbReference>
<name>A0A517V6F0_9PLAN</name>
<organism evidence="1 2">
    <name type="scientific">Gimesia algae</name>
    <dbReference type="NCBI Taxonomy" id="2527971"/>
    <lineage>
        <taxon>Bacteria</taxon>
        <taxon>Pseudomonadati</taxon>
        <taxon>Planctomycetota</taxon>
        <taxon>Planctomycetia</taxon>
        <taxon>Planctomycetales</taxon>
        <taxon>Planctomycetaceae</taxon>
        <taxon>Gimesia</taxon>
    </lineage>
</organism>
<gene>
    <name evidence="1" type="ORF">Pan161_01990</name>
</gene>
<accession>A0A517V6F0</accession>
<sequence>MFSFDVQYNNTGNQSLRKGAQQATFGAAIGNDLSCSGFFNSDSLSSVFRLEPEKRAARAFWIVRMPRGLESTQERIIWNEPFFHLFFTVRAVRYRVHQTLP</sequence>
<reference evidence="1 2" key="1">
    <citation type="submission" date="2019-02" db="EMBL/GenBank/DDBJ databases">
        <title>Deep-cultivation of Planctomycetes and their phenomic and genomic characterization uncovers novel biology.</title>
        <authorList>
            <person name="Wiegand S."/>
            <person name="Jogler M."/>
            <person name="Boedeker C."/>
            <person name="Pinto D."/>
            <person name="Vollmers J."/>
            <person name="Rivas-Marin E."/>
            <person name="Kohn T."/>
            <person name="Peeters S.H."/>
            <person name="Heuer A."/>
            <person name="Rast P."/>
            <person name="Oberbeckmann S."/>
            <person name="Bunk B."/>
            <person name="Jeske O."/>
            <person name="Meyerdierks A."/>
            <person name="Storesund J.E."/>
            <person name="Kallscheuer N."/>
            <person name="Luecker S."/>
            <person name="Lage O.M."/>
            <person name="Pohl T."/>
            <person name="Merkel B.J."/>
            <person name="Hornburger P."/>
            <person name="Mueller R.-W."/>
            <person name="Bruemmer F."/>
            <person name="Labrenz M."/>
            <person name="Spormann A.M."/>
            <person name="Op den Camp H."/>
            <person name="Overmann J."/>
            <person name="Amann R."/>
            <person name="Jetten M.S.M."/>
            <person name="Mascher T."/>
            <person name="Medema M.H."/>
            <person name="Devos D.P."/>
            <person name="Kaster A.-K."/>
            <person name="Ovreas L."/>
            <person name="Rohde M."/>
            <person name="Galperin M.Y."/>
            <person name="Jogler C."/>
        </authorList>
    </citation>
    <scope>NUCLEOTIDE SEQUENCE [LARGE SCALE GENOMIC DNA]</scope>
    <source>
        <strain evidence="1 2">Pan161</strain>
    </source>
</reference>
<dbReference type="KEGG" id="gax:Pan161_01990"/>
<evidence type="ECO:0000313" key="2">
    <source>
        <dbReference type="Proteomes" id="UP000316855"/>
    </source>
</evidence>
<proteinExistence type="predicted"/>
<dbReference type="Proteomes" id="UP000316855">
    <property type="component" value="Chromosome"/>
</dbReference>
<keyword evidence="2" id="KW-1185">Reference proteome</keyword>